<feature type="non-terminal residue" evidence="1">
    <location>
        <position position="1"/>
    </location>
</feature>
<keyword evidence="2" id="KW-1185">Reference proteome</keyword>
<dbReference type="InterPro" id="IPR050816">
    <property type="entry name" value="Flavin-dep_Halogenase_NPB"/>
</dbReference>
<dbReference type="PANTHER" id="PTHR43747">
    <property type="entry name" value="FAD-BINDING PROTEIN"/>
    <property type="match status" value="1"/>
</dbReference>
<dbReference type="SUPFAM" id="SSF51905">
    <property type="entry name" value="FAD/NAD(P)-binding domain"/>
    <property type="match status" value="1"/>
</dbReference>
<dbReference type="InterPro" id="IPR036188">
    <property type="entry name" value="FAD/NAD-bd_sf"/>
</dbReference>
<gene>
    <name evidence="1" type="ORF">E1163_10110</name>
</gene>
<dbReference type="Proteomes" id="UP000798808">
    <property type="component" value="Unassembled WGS sequence"/>
</dbReference>
<comment type="caution">
    <text evidence="1">The sequence shown here is derived from an EMBL/GenBank/DDBJ whole genome shotgun (WGS) entry which is preliminary data.</text>
</comment>
<dbReference type="Gene3D" id="3.50.50.60">
    <property type="entry name" value="FAD/NAD(P)-binding domain"/>
    <property type="match status" value="1"/>
</dbReference>
<name>A0ABW9RQD0_9BACT</name>
<protein>
    <submittedName>
        <fullName evidence="1">NAD(P)/FAD-dependent oxidoreductase</fullName>
    </submittedName>
</protein>
<dbReference type="EMBL" id="SMLW01000501">
    <property type="protein sequence ID" value="MTI25295.1"/>
    <property type="molecule type" value="Genomic_DNA"/>
</dbReference>
<organism evidence="1 2">
    <name type="scientific">Fulvivirga kasyanovii</name>
    <dbReference type="NCBI Taxonomy" id="396812"/>
    <lineage>
        <taxon>Bacteria</taxon>
        <taxon>Pseudomonadati</taxon>
        <taxon>Bacteroidota</taxon>
        <taxon>Cytophagia</taxon>
        <taxon>Cytophagales</taxon>
        <taxon>Fulvivirgaceae</taxon>
        <taxon>Fulvivirga</taxon>
    </lineage>
</organism>
<dbReference type="InterPro" id="IPR006905">
    <property type="entry name" value="Flavin_halogenase"/>
</dbReference>
<dbReference type="RefSeq" id="WP_155171326.1">
    <property type="nucleotide sequence ID" value="NZ_SMLW01000501.1"/>
</dbReference>
<reference evidence="1 2" key="1">
    <citation type="submission" date="2019-02" db="EMBL/GenBank/DDBJ databases">
        <authorList>
            <person name="Goldberg S.R."/>
            <person name="Haltli B.A."/>
            <person name="Correa H."/>
            <person name="Russell K.G."/>
        </authorList>
    </citation>
    <scope>NUCLEOTIDE SEQUENCE [LARGE SCALE GENOMIC DNA]</scope>
    <source>
        <strain evidence="1 2">JCM 16186</strain>
    </source>
</reference>
<evidence type="ECO:0000313" key="2">
    <source>
        <dbReference type="Proteomes" id="UP000798808"/>
    </source>
</evidence>
<evidence type="ECO:0000313" key="1">
    <source>
        <dbReference type="EMBL" id="MTI25295.1"/>
    </source>
</evidence>
<accession>A0ABW9RQD0</accession>
<proteinExistence type="predicted"/>
<sequence>TVAAAILQKKGLNVKIVEKQKFPRFVIGESLLPRSMHNFEKADFIDVIEQAGFQKKYGAKFADKHEICDFDFASQFSDGWKWTWQVKRDRFDHLLAEEVVKRGIPLDYEAEVTAVRFNEDGSSVTTVNKESHTSNIHARFIVDSSGYGRVLPRLLDLDHPSGLPERSSFFCHVKPKEVSNDKERMRIIIIVYTHDVWGWVIPFADGTSSIGIVGSPEGVHRYEGTKEEQMRKWIAEIPALQERFTDCEMVFEPRTITGYASAVKQLYGNGYVLTGNASGFVDPIFSSGVTLATESAALAAELIFDQLAGKTVNWEKDYSEYILGGVDVFKTFIEAWYAGDLQKIFFSASPNEKIKQQICSVLAGYVWDLENPFVKKHDRVLSNLAKVVSS</sequence>
<dbReference type="PANTHER" id="PTHR43747:SF1">
    <property type="entry name" value="SLR1998 PROTEIN"/>
    <property type="match status" value="1"/>
</dbReference>
<dbReference type="Pfam" id="PF04820">
    <property type="entry name" value="Trp_halogenase"/>
    <property type="match status" value="1"/>
</dbReference>